<dbReference type="EMBL" id="MLAK01000476">
    <property type="protein sequence ID" value="OHT13768.1"/>
    <property type="molecule type" value="Genomic_DNA"/>
</dbReference>
<gene>
    <name evidence="1" type="ORF">TRFO_15981</name>
</gene>
<dbReference type="RefSeq" id="XP_068366904.1">
    <property type="nucleotide sequence ID" value="XM_068498696.1"/>
</dbReference>
<dbReference type="Proteomes" id="UP000179807">
    <property type="component" value="Unassembled WGS sequence"/>
</dbReference>
<name>A0A1J4KSA9_9EUKA</name>
<sequence>MNHFSTQTVREIFTDAANALKAVSRNRIASRTRIALWNAYFPDSPISLATSLRHRLTTTLHQYISGGKADRFCFELSVLFFDLPTQFYDFTAAFPAPLSIAMRIAYKTVNSHLQKPDHGAFKKCVQEICETTPKEKLPAFKATLHAIIWDKSNSDKYFETLKNILDPSCFDAIIQACPPVIRLHYALKYNLAPPEVSIDYNNLSMPLEFLQAISCLESGREIMEVTFPEELKTTIS</sequence>
<reference evidence="1" key="1">
    <citation type="submission" date="2016-10" db="EMBL/GenBank/DDBJ databases">
        <authorList>
            <person name="Benchimol M."/>
            <person name="Almeida L.G."/>
            <person name="Vasconcelos A.T."/>
            <person name="Perreira-Neves A."/>
            <person name="Rosa I.A."/>
            <person name="Tasca T."/>
            <person name="Bogo M.R."/>
            <person name="de Souza W."/>
        </authorList>
    </citation>
    <scope>NUCLEOTIDE SEQUENCE [LARGE SCALE GENOMIC DNA]</scope>
    <source>
        <strain evidence="1">K</strain>
    </source>
</reference>
<accession>A0A1J4KSA9</accession>
<dbReference type="AlphaFoldDB" id="A0A1J4KSA9"/>
<organism evidence="1 2">
    <name type="scientific">Tritrichomonas foetus</name>
    <dbReference type="NCBI Taxonomy" id="1144522"/>
    <lineage>
        <taxon>Eukaryota</taxon>
        <taxon>Metamonada</taxon>
        <taxon>Parabasalia</taxon>
        <taxon>Tritrichomonadida</taxon>
        <taxon>Tritrichomonadidae</taxon>
        <taxon>Tritrichomonas</taxon>
    </lineage>
</organism>
<keyword evidence="2" id="KW-1185">Reference proteome</keyword>
<dbReference type="GeneID" id="94833400"/>
<evidence type="ECO:0000313" key="2">
    <source>
        <dbReference type="Proteomes" id="UP000179807"/>
    </source>
</evidence>
<proteinExistence type="predicted"/>
<comment type="caution">
    <text evidence="1">The sequence shown here is derived from an EMBL/GenBank/DDBJ whole genome shotgun (WGS) entry which is preliminary data.</text>
</comment>
<dbReference type="VEuPathDB" id="TrichDB:TRFO_15981"/>
<evidence type="ECO:0000313" key="1">
    <source>
        <dbReference type="EMBL" id="OHT13768.1"/>
    </source>
</evidence>
<protein>
    <submittedName>
        <fullName evidence="1">Uncharacterized protein</fullName>
    </submittedName>
</protein>